<name>A0A2V4R562_9PROT</name>
<keyword evidence="2" id="KW-1133">Transmembrane helix</keyword>
<evidence type="ECO:0000256" key="1">
    <source>
        <dbReference type="SAM" id="MobiDB-lite"/>
    </source>
</evidence>
<accession>A0A2V4R562</accession>
<reference evidence="3 4" key="1">
    <citation type="submission" date="2017-07" db="EMBL/GenBank/DDBJ databases">
        <title>A draft genome sequence of Komagataeibacter swingsii LMG 22125.</title>
        <authorList>
            <person name="Skraban J."/>
            <person name="Cleenwerck I."/>
            <person name="Vandamme P."/>
            <person name="Trcek J."/>
        </authorList>
    </citation>
    <scope>NUCLEOTIDE SEQUENCE [LARGE SCALE GENOMIC DNA]</scope>
    <source>
        <strain evidence="3 4">LMG 22125</strain>
    </source>
</reference>
<keyword evidence="4" id="KW-1185">Reference proteome</keyword>
<gene>
    <name evidence="3" type="ORF">CFR76_00715</name>
</gene>
<feature type="transmembrane region" description="Helical" evidence="2">
    <location>
        <begin position="72"/>
        <end position="89"/>
    </location>
</feature>
<proteinExistence type="predicted"/>
<evidence type="ECO:0000313" key="4">
    <source>
        <dbReference type="Proteomes" id="UP000247371"/>
    </source>
</evidence>
<evidence type="ECO:0000256" key="2">
    <source>
        <dbReference type="SAM" id="Phobius"/>
    </source>
</evidence>
<keyword evidence="2" id="KW-0472">Membrane</keyword>
<organism evidence="3 4">
    <name type="scientific">Komagataeibacter swingsii</name>
    <dbReference type="NCBI Taxonomy" id="215220"/>
    <lineage>
        <taxon>Bacteria</taxon>
        <taxon>Pseudomonadati</taxon>
        <taxon>Pseudomonadota</taxon>
        <taxon>Alphaproteobacteria</taxon>
        <taxon>Acetobacterales</taxon>
        <taxon>Acetobacteraceae</taxon>
        <taxon>Komagataeibacter</taxon>
    </lineage>
</organism>
<dbReference type="EMBL" id="NKUB01000001">
    <property type="protein sequence ID" value="PYD71233.1"/>
    <property type="molecule type" value="Genomic_DNA"/>
</dbReference>
<evidence type="ECO:0000313" key="3">
    <source>
        <dbReference type="EMBL" id="PYD71233.1"/>
    </source>
</evidence>
<dbReference type="Proteomes" id="UP000247371">
    <property type="component" value="Unassembled WGS sequence"/>
</dbReference>
<comment type="caution">
    <text evidence="3">The sequence shown here is derived from an EMBL/GenBank/DDBJ whole genome shotgun (WGS) entry which is preliminary data.</text>
</comment>
<feature type="region of interest" description="Disordered" evidence="1">
    <location>
        <begin position="30"/>
        <end position="51"/>
    </location>
</feature>
<protein>
    <recommendedName>
        <fullName evidence="5">CsbD family protein</fullName>
    </recommendedName>
</protein>
<sequence length="93" mass="9717">MASKGISNMANPPNFEAHLEEGIGRLQDGLDGFVGDTGTPLSGRLQGVGGTAQQGMGEILDTLRDVTADRPLFALLGASVLGFVASMFLRRRA</sequence>
<dbReference type="AlphaFoldDB" id="A0A2V4R562"/>
<evidence type="ECO:0008006" key="5">
    <source>
        <dbReference type="Google" id="ProtNLM"/>
    </source>
</evidence>
<keyword evidence="2" id="KW-0812">Transmembrane</keyword>